<organism evidence="1 2">
    <name type="scientific">Caerostris darwini</name>
    <dbReference type="NCBI Taxonomy" id="1538125"/>
    <lineage>
        <taxon>Eukaryota</taxon>
        <taxon>Metazoa</taxon>
        <taxon>Ecdysozoa</taxon>
        <taxon>Arthropoda</taxon>
        <taxon>Chelicerata</taxon>
        <taxon>Arachnida</taxon>
        <taxon>Araneae</taxon>
        <taxon>Araneomorphae</taxon>
        <taxon>Entelegynae</taxon>
        <taxon>Araneoidea</taxon>
        <taxon>Araneidae</taxon>
        <taxon>Caerostris</taxon>
    </lineage>
</organism>
<evidence type="ECO:0000313" key="2">
    <source>
        <dbReference type="Proteomes" id="UP001054837"/>
    </source>
</evidence>
<proteinExistence type="predicted"/>
<sequence>MWLQRPSQQAQGILSINKYPSDKVAEIIDKLSSVYNSSEGFSIAKTDTATNSSSIQSKKIEALEANNSMNLLFTILYSLNQRRQGN</sequence>
<evidence type="ECO:0000313" key="1">
    <source>
        <dbReference type="EMBL" id="GIY55703.1"/>
    </source>
</evidence>
<keyword evidence="2" id="KW-1185">Reference proteome</keyword>
<dbReference type="Proteomes" id="UP001054837">
    <property type="component" value="Unassembled WGS sequence"/>
</dbReference>
<protein>
    <submittedName>
        <fullName evidence="1">Uncharacterized protein</fullName>
    </submittedName>
</protein>
<name>A0AAV4UD63_9ARAC</name>
<accession>A0AAV4UD63</accession>
<reference evidence="1 2" key="1">
    <citation type="submission" date="2021-06" db="EMBL/GenBank/DDBJ databases">
        <title>Caerostris darwini draft genome.</title>
        <authorList>
            <person name="Kono N."/>
            <person name="Arakawa K."/>
        </authorList>
    </citation>
    <scope>NUCLEOTIDE SEQUENCE [LARGE SCALE GENOMIC DNA]</scope>
</reference>
<dbReference type="AlphaFoldDB" id="A0AAV4UD63"/>
<gene>
    <name evidence="1" type="ORF">CDAR_529041</name>
</gene>
<comment type="caution">
    <text evidence="1">The sequence shown here is derived from an EMBL/GenBank/DDBJ whole genome shotgun (WGS) entry which is preliminary data.</text>
</comment>
<dbReference type="EMBL" id="BPLQ01011105">
    <property type="protein sequence ID" value="GIY55703.1"/>
    <property type="molecule type" value="Genomic_DNA"/>
</dbReference>